<dbReference type="InterPro" id="IPR005506">
    <property type="entry name" value="DUF312_ALF"/>
</dbReference>
<dbReference type="Pfam" id="PF03752">
    <property type="entry name" value="ALF"/>
    <property type="match status" value="1"/>
</dbReference>
<evidence type="ECO:0000313" key="4">
    <source>
        <dbReference type="EMBL" id="WTR74087.1"/>
    </source>
</evidence>
<keyword evidence="2" id="KW-0732">Signal</keyword>
<reference evidence="4 5" key="1">
    <citation type="submission" date="2022-10" db="EMBL/GenBank/DDBJ databases">
        <title>The complete genomes of actinobacterial strains from the NBC collection.</title>
        <authorList>
            <person name="Joergensen T.S."/>
            <person name="Alvarez Arevalo M."/>
            <person name="Sterndorff E.B."/>
            <person name="Faurdal D."/>
            <person name="Vuksanovic O."/>
            <person name="Mourched A.-S."/>
            <person name="Charusanti P."/>
            <person name="Shaw S."/>
            <person name="Blin K."/>
            <person name="Weber T."/>
        </authorList>
    </citation>
    <scope>NUCLEOTIDE SEQUENCE [LARGE SCALE GENOMIC DNA]</scope>
    <source>
        <strain evidence="4 5">NBC_00123</strain>
    </source>
</reference>
<gene>
    <name evidence="4" type="ORF">OG814_34780</name>
</gene>
<dbReference type="Pfam" id="PF05270">
    <property type="entry name" value="AbfB"/>
    <property type="match status" value="1"/>
</dbReference>
<feature type="coiled-coil region" evidence="1">
    <location>
        <begin position="211"/>
        <end position="243"/>
    </location>
</feature>
<evidence type="ECO:0000259" key="3">
    <source>
        <dbReference type="Pfam" id="PF05270"/>
    </source>
</evidence>
<feature type="domain" description="Alpha-L-arabinofuranosidase B arabinose-binding" evidence="3">
    <location>
        <begin position="397"/>
        <end position="517"/>
    </location>
</feature>
<accession>A0ABZ1LI57</accession>
<dbReference type="EMBL" id="CP108188">
    <property type="protein sequence ID" value="WTR74087.1"/>
    <property type="molecule type" value="Genomic_DNA"/>
</dbReference>
<name>A0ABZ1LI57_9ACTN</name>
<organism evidence="4 5">
    <name type="scientific">Streptomyces zaomyceticus</name>
    <dbReference type="NCBI Taxonomy" id="68286"/>
    <lineage>
        <taxon>Bacteria</taxon>
        <taxon>Bacillati</taxon>
        <taxon>Actinomycetota</taxon>
        <taxon>Actinomycetes</taxon>
        <taxon>Kitasatosporales</taxon>
        <taxon>Streptomycetaceae</taxon>
        <taxon>Streptomyces</taxon>
    </lineage>
</organism>
<keyword evidence="1" id="KW-0175">Coiled coil</keyword>
<dbReference type="InterPro" id="IPR007934">
    <property type="entry name" value="AbfB_ABD"/>
</dbReference>
<keyword evidence="5" id="KW-1185">Reference proteome</keyword>
<dbReference type="SUPFAM" id="SSF110221">
    <property type="entry name" value="AbfB domain"/>
    <property type="match status" value="1"/>
</dbReference>
<dbReference type="Proteomes" id="UP001622594">
    <property type="component" value="Chromosome"/>
</dbReference>
<evidence type="ECO:0000256" key="1">
    <source>
        <dbReference type="SAM" id="Coils"/>
    </source>
</evidence>
<feature type="chain" id="PRO_5045741850" evidence="2">
    <location>
        <begin position="38"/>
        <end position="524"/>
    </location>
</feature>
<protein>
    <submittedName>
        <fullName evidence="4">AbfB domain-containing protein</fullName>
    </submittedName>
</protein>
<evidence type="ECO:0000256" key="2">
    <source>
        <dbReference type="SAM" id="SignalP"/>
    </source>
</evidence>
<feature type="signal peptide" evidence="2">
    <location>
        <begin position="1"/>
        <end position="37"/>
    </location>
</feature>
<dbReference type="Gene3D" id="2.80.10.50">
    <property type="match status" value="1"/>
</dbReference>
<proteinExistence type="predicted"/>
<evidence type="ECO:0000313" key="5">
    <source>
        <dbReference type="Proteomes" id="UP001622594"/>
    </source>
</evidence>
<dbReference type="InterPro" id="IPR036195">
    <property type="entry name" value="AbfB_ABD_sf"/>
</dbReference>
<dbReference type="RefSeq" id="WP_327160610.1">
    <property type="nucleotide sequence ID" value="NZ_CP108062.1"/>
</dbReference>
<sequence length="524" mass="56574">MNNRHHTSARTRMFLTSPLVTVTALTALAGAAVPAGASVAQPSADVVARAAGIGTTDTERVDAAAVVRLDPTADVLLLSDYDFIHALWQKANDAGEKLESVRTAAELAMASTVPADHVTYIVTGIHTAYRLDQQRERDKAEAERVARLAKSQALLAIGIPSTPELLALSDDNFVRAVARHSASGPEVKAAALRALAGEPADWREFIVNGAREAHKRDVAKELEELEEQNRKEAERKKEIAARTSTAALFRITVTEAQLALSTDNFIRELLRLAPADLKGGELYAEGQRAVLSSDAAVWKAYIHTGADAAYKRDDENRRKKIAEANRKLALQIQAAAANSGVNPHLVALAKKALAGTDEGVAEFLKEDNLQRARRQSFQPTEAKLAGWHVRRSTPDGNATFIAPVDANSKQADREDATWVVVPSLAALPGCYSFESVRKPGHFLKGEPHLDVINAADDRSSAFRTAASWCPVKGLSGTGTSFKWGQGPTVRYLQQMQGGLYAAQDYKNTAGNIQQSWKITTPLAP</sequence>